<dbReference type="GO" id="GO:0019240">
    <property type="term" value="P:citrulline biosynthetic process"/>
    <property type="evidence" value="ECO:0007669"/>
    <property type="project" value="TreeGrafter"/>
</dbReference>
<dbReference type="Pfam" id="PF00185">
    <property type="entry name" value="OTCace"/>
    <property type="match status" value="1"/>
</dbReference>
<dbReference type="RefSeq" id="WP_078714733.1">
    <property type="nucleotide sequence ID" value="NZ_FUYG01000006.1"/>
</dbReference>
<dbReference type="GO" id="GO:0016597">
    <property type="term" value="F:amino acid binding"/>
    <property type="evidence" value="ECO:0007669"/>
    <property type="project" value="InterPro"/>
</dbReference>
<evidence type="ECO:0000313" key="5">
    <source>
        <dbReference type="EMBL" id="SKA98343.1"/>
    </source>
</evidence>
<dbReference type="PRINTS" id="PR00102">
    <property type="entry name" value="OTCASE"/>
</dbReference>
<sequence length="273" mass="29443">MRNVIRLDSWTADDIDRVFSLADSYRSGSGPAVSGAAVMFFPPSSLRTRVSFERGTALMGLQTIVFPSETLDKPEELEDVARYLESWADVLVVRHPDIAVLDGLADANAVPVVNAMTDINHPCEVLSDLYALRQRRDPRPLRYLFVGADGNIARAWQEAARVLSLDLVQCCPARLATPGARVVDDLEAAVTQADVILTDGQGVNAEALAPFQVTAELLDTAPAGVQFNPCPPFRRGGEVSADAIKHEAFVGHNFKAALLPVQQAVMAFSMGLG</sequence>
<dbReference type="GO" id="GO:0004585">
    <property type="term" value="F:ornithine carbamoyltransferase activity"/>
    <property type="evidence" value="ECO:0007669"/>
    <property type="project" value="TreeGrafter"/>
</dbReference>
<evidence type="ECO:0000256" key="2">
    <source>
        <dbReference type="RuleBase" id="RU003634"/>
    </source>
</evidence>
<proteinExistence type="inferred from homology"/>
<evidence type="ECO:0000313" key="6">
    <source>
        <dbReference type="Proteomes" id="UP000189735"/>
    </source>
</evidence>
<feature type="domain" description="Aspartate/ornithine carbamoyltransferase carbamoyl-P binding" evidence="4">
    <location>
        <begin position="2"/>
        <end position="133"/>
    </location>
</feature>
<comment type="similarity">
    <text evidence="2">Belongs to the aspartate/ornithine carbamoyltransferase superfamily.</text>
</comment>
<dbReference type="Proteomes" id="UP000189735">
    <property type="component" value="Unassembled WGS sequence"/>
</dbReference>
<dbReference type="InterPro" id="IPR006130">
    <property type="entry name" value="Asp/Orn_carbamoylTrfase"/>
</dbReference>
<name>A0A1T4Y9G7_9MICO</name>
<dbReference type="GO" id="GO:0042450">
    <property type="term" value="P:L-arginine biosynthetic process via ornithine"/>
    <property type="evidence" value="ECO:0007669"/>
    <property type="project" value="TreeGrafter"/>
</dbReference>
<reference evidence="6" key="1">
    <citation type="submission" date="2017-02" db="EMBL/GenBank/DDBJ databases">
        <authorList>
            <person name="Varghese N."/>
            <person name="Submissions S."/>
        </authorList>
    </citation>
    <scope>NUCLEOTIDE SEQUENCE [LARGE SCALE GENOMIC DNA]</scope>
    <source>
        <strain evidence="6">VKM Ac-2052</strain>
    </source>
</reference>
<evidence type="ECO:0000259" key="4">
    <source>
        <dbReference type="Pfam" id="PF02729"/>
    </source>
</evidence>
<dbReference type="Pfam" id="PF02729">
    <property type="entry name" value="OTCace_N"/>
    <property type="match status" value="1"/>
</dbReference>
<dbReference type="InterPro" id="IPR036901">
    <property type="entry name" value="Asp/Orn_carbamoylTrfase_sf"/>
</dbReference>
<dbReference type="PANTHER" id="PTHR45753">
    <property type="entry name" value="ORNITHINE CARBAMOYLTRANSFERASE, MITOCHONDRIAL"/>
    <property type="match status" value="1"/>
</dbReference>
<evidence type="ECO:0000256" key="1">
    <source>
        <dbReference type="ARBA" id="ARBA00022679"/>
    </source>
</evidence>
<dbReference type="InterPro" id="IPR002292">
    <property type="entry name" value="Orn/put_carbamltrans"/>
</dbReference>
<dbReference type="InterPro" id="IPR006131">
    <property type="entry name" value="Asp_carbamoyltransf_Asp/Orn-bd"/>
</dbReference>
<dbReference type="AlphaFoldDB" id="A0A1T4Y9G7"/>
<organism evidence="5 6">
    <name type="scientific">Agreia bicolorata</name>
    <dbReference type="NCBI Taxonomy" id="110935"/>
    <lineage>
        <taxon>Bacteria</taxon>
        <taxon>Bacillati</taxon>
        <taxon>Actinomycetota</taxon>
        <taxon>Actinomycetes</taxon>
        <taxon>Micrococcales</taxon>
        <taxon>Microbacteriaceae</taxon>
        <taxon>Agreia</taxon>
    </lineage>
</organism>
<protein>
    <submittedName>
        <fullName evidence="5">Ornithine carbamoyltransferase</fullName>
    </submittedName>
</protein>
<dbReference type="EMBL" id="FUYG01000006">
    <property type="protein sequence ID" value="SKA98343.1"/>
    <property type="molecule type" value="Genomic_DNA"/>
</dbReference>
<dbReference type="Gene3D" id="3.40.50.1370">
    <property type="entry name" value="Aspartate/ornithine carbamoyltransferase"/>
    <property type="match status" value="2"/>
</dbReference>
<accession>A0A1T4Y9G7</accession>
<dbReference type="InterPro" id="IPR006132">
    <property type="entry name" value="Asp/Orn_carbamoyltranf_P-bd"/>
</dbReference>
<evidence type="ECO:0000259" key="3">
    <source>
        <dbReference type="Pfam" id="PF00185"/>
    </source>
</evidence>
<dbReference type="PANTHER" id="PTHR45753:SF3">
    <property type="entry name" value="ORNITHINE TRANSCARBAMYLASE, MITOCHONDRIAL"/>
    <property type="match status" value="1"/>
</dbReference>
<dbReference type="PRINTS" id="PR00100">
    <property type="entry name" value="AOTCASE"/>
</dbReference>
<gene>
    <name evidence="5" type="ORF">SAMN06295879_2571</name>
</gene>
<keyword evidence="1 2" id="KW-0808">Transferase</keyword>
<dbReference type="SUPFAM" id="SSF53671">
    <property type="entry name" value="Aspartate/ornithine carbamoyltransferase"/>
    <property type="match status" value="1"/>
</dbReference>
<feature type="domain" description="Aspartate/ornithine carbamoyltransferase Asp/Orn-binding" evidence="3">
    <location>
        <begin position="143"/>
        <end position="268"/>
    </location>
</feature>